<protein>
    <submittedName>
        <fullName evidence="1">Uncharacterized protein</fullName>
    </submittedName>
</protein>
<dbReference type="EMBL" id="JASBWT010000036">
    <property type="protein sequence ID" value="KAJ9092643.1"/>
    <property type="molecule type" value="Genomic_DNA"/>
</dbReference>
<gene>
    <name evidence="1" type="ORF">QFC21_006707</name>
</gene>
<name>A0ACC2V0N3_9TREE</name>
<proteinExistence type="predicted"/>
<accession>A0ACC2V0N3</accession>
<reference evidence="1" key="1">
    <citation type="submission" date="2023-04" db="EMBL/GenBank/DDBJ databases">
        <title>Draft Genome sequencing of Naganishia species isolated from polar environments using Oxford Nanopore Technology.</title>
        <authorList>
            <person name="Leo P."/>
            <person name="Venkateswaran K."/>
        </authorList>
    </citation>
    <scope>NUCLEOTIDE SEQUENCE</scope>
    <source>
        <strain evidence="1">MNA-CCFEE 5423</strain>
    </source>
</reference>
<dbReference type="Proteomes" id="UP001227268">
    <property type="component" value="Unassembled WGS sequence"/>
</dbReference>
<keyword evidence="2" id="KW-1185">Reference proteome</keyword>
<evidence type="ECO:0000313" key="1">
    <source>
        <dbReference type="EMBL" id="KAJ9092643.1"/>
    </source>
</evidence>
<sequence length="312" mass="34537">MPAEKRSEEYWTETAALAIAILEVSSSWIPAVVFGAPKDFFGDGENKPTPTVMQATDDATRGEITLNLFPLRVEGALQLTVNFPLDAKDEVVWPRALMAAFQDSTVKSVFIYEDCGDCSSEDKMKVNVKNGLHMLTGLPTEDATAKGPSSLREWLNGLSQEGDPNSRLSYNPTIAYNMDGGLRPVTASMVKESNGRDDYSPPGENVNTRQVAEYCYLDSRALPDPNWYGKNIYVNQPSGPATDDQAFDRRYKDVNDFCSWYVRLQQTESDTAHRLDVSPASLKNLASNGLLIANDYFQGSKDAQDYKKPNSS</sequence>
<organism evidence="1 2">
    <name type="scientific">Naganishia friedmannii</name>
    <dbReference type="NCBI Taxonomy" id="89922"/>
    <lineage>
        <taxon>Eukaryota</taxon>
        <taxon>Fungi</taxon>
        <taxon>Dikarya</taxon>
        <taxon>Basidiomycota</taxon>
        <taxon>Agaricomycotina</taxon>
        <taxon>Tremellomycetes</taxon>
        <taxon>Filobasidiales</taxon>
        <taxon>Filobasidiaceae</taxon>
        <taxon>Naganishia</taxon>
    </lineage>
</organism>
<comment type="caution">
    <text evidence="1">The sequence shown here is derived from an EMBL/GenBank/DDBJ whole genome shotgun (WGS) entry which is preliminary data.</text>
</comment>
<evidence type="ECO:0000313" key="2">
    <source>
        <dbReference type="Proteomes" id="UP001227268"/>
    </source>
</evidence>